<dbReference type="EC" id="6.1.1.20" evidence="2"/>
<evidence type="ECO:0000313" key="2">
    <source>
        <dbReference type="EMBL" id="EKD29264.1"/>
    </source>
</evidence>
<dbReference type="InterPro" id="IPR045864">
    <property type="entry name" value="aa-tRNA-synth_II/BPL/LPL"/>
</dbReference>
<proteinExistence type="predicted"/>
<dbReference type="InterPro" id="IPR005121">
    <property type="entry name" value="Fdx_antiC-bd"/>
</dbReference>
<dbReference type="SMART" id="SM00896">
    <property type="entry name" value="FDX-ACB"/>
    <property type="match status" value="1"/>
</dbReference>
<dbReference type="Gene3D" id="3.30.70.380">
    <property type="entry name" value="Ferrodoxin-fold anticodon-binding domain"/>
    <property type="match status" value="1"/>
</dbReference>
<dbReference type="AlphaFoldDB" id="K1YVJ7"/>
<dbReference type="PROSITE" id="PS51447">
    <property type="entry name" value="FDX_ACB"/>
    <property type="match status" value="1"/>
</dbReference>
<reference evidence="2" key="1">
    <citation type="journal article" date="2012" name="Science">
        <title>Fermentation, hydrogen, and sulfur metabolism in multiple uncultivated bacterial phyla.</title>
        <authorList>
            <person name="Wrighton K.C."/>
            <person name="Thomas B.C."/>
            <person name="Sharon I."/>
            <person name="Miller C.S."/>
            <person name="Castelle C.J."/>
            <person name="VerBerkmoes N.C."/>
            <person name="Wilkins M.J."/>
            <person name="Hettich R.L."/>
            <person name="Lipton M.S."/>
            <person name="Williams K.H."/>
            <person name="Long P.E."/>
            <person name="Banfield J.F."/>
        </authorList>
    </citation>
    <scope>NUCLEOTIDE SEQUENCE [LARGE SCALE GENOMIC DNA]</scope>
</reference>
<dbReference type="Pfam" id="PF03147">
    <property type="entry name" value="FDX-ACB"/>
    <property type="match status" value="1"/>
</dbReference>
<keyword evidence="2" id="KW-0436">Ligase</keyword>
<dbReference type="SUPFAM" id="SSF54991">
    <property type="entry name" value="Anticodon-binding domain of PheRS"/>
    <property type="match status" value="1"/>
</dbReference>
<keyword evidence="2" id="KW-0030">Aminoacyl-tRNA synthetase</keyword>
<organism evidence="2">
    <name type="scientific">uncultured bacterium</name>
    <name type="common">gcode 4</name>
    <dbReference type="NCBI Taxonomy" id="1234023"/>
    <lineage>
        <taxon>Bacteria</taxon>
        <taxon>environmental samples</taxon>
    </lineage>
</organism>
<name>K1YVJ7_9BACT</name>
<dbReference type="InterPro" id="IPR036690">
    <property type="entry name" value="Fdx_antiC-bd_sf"/>
</dbReference>
<comment type="caution">
    <text evidence="2">The sequence shown here is derived from an EMBL/GenBank/DDBJ whole genome shotgun (WGS) entry which is preliminary data.</text>
</comment>
<dbReference type="Gene3D" id="3.30.930.10">
    <property type="entry name" value="Bira Bifunctional Protein, Domain 2"/>
    <property type="match status" value="1"/>
</dbReference>
<dbReference type="InterPro" id="IPR041616">
    <property type="entry name" value="PheRS_beta_core"/>
</dbReference>
<dbReference type="GO" id="GO:0004826">
    <property type="term" value="F:phenylalanine-tRNA ligase activity"/>
    <property type="evidence" value="ECO:0007669"/>
    <property type="project" value="UniProtKB-EC"/>
</dbReference>
<dbReference type="SUPFAM" id="SSF55681">
    <property type="entry name" value="Class II aaRS and biotin synthetases"/>
    <property type="match status" value="1"/>
</dbReference>
<feature type="domain" description="FDX-ACB" evidence="1">
    <location>
        <begin position="136"/>
        <end position="228"/>
    </location>
</feature>
<dbReference type="Pfam" id="PF17759">
    <property type="entry name" value="tRNA_synthFbeta"/>
    <property type="match status" value="1"/>
</dbReference>
<sequence length="229" mass="25746">VRENLKQSDSFGLFEIGKIFERLGENEFSERKNIAGVLVGQDMMTLREMLDGFVHSVLPWMGFEVIQGTQNIAHLHPNKSGSYRVHTDDLITFGSVHPAVADAFGLSSKTILFFEINHALLMNRFAVSGHVFHEIPKYPGIRRELNFVIDERVPVGEVIAEIASVHTHLSDFSVVDIFRDATKVGSDKKSVTFSFLIQDPTRTITDEEALVIQQAIIAELELKGRVLRK</sequence>
<gene>
    <name evidence="2" type="primary">pheT</name>
    <name evidence="2" type="ORF">ACD_78C00462G0005</name>
</gene>
<dbReference type="EMBL" id="AMFJ01034462">
    <property type="protein sequence ID" value="EKD29264.1"/>
    <property type="molecule type" value="Genomic_DNA"/>
</dbReference>
<feature type="non-terminal residue" evidence="2">
    <location>
        <position position="1"/>
    </location>
</feature>
<protein>
    <submittedName>
        <fullName evidence="2">Phenylalanyl-tRNA synthetase beta chain</fullName>
        <ecNumber evidence="2">6.1.1.20</ecNumber>
    </submittedName>
</protein>
<evidence type="ECO:0000259" key="1">
    <source>
        <dbReference type="PROSITE" id="PS51447"/>
    </source>
</evidence>
<accession>K1YVJ7</accession>